<reference evidence="2" key="1">
    <citation type="submission" date="2018-12" db="EMBL/GenBank/DDBJ databases">
        <title>Novel natural products biosynthetic potential of the class Ktedonobacteria.</title>
        <authorList>
            <person name="Zheng Y."/>
            <person name="Saitou A."/>
            <person name="Wang C.M."/>
            <person name="Toyoda A."/>
            <person name="Minakuchi Y."/>
            <person name="Sekiguchi Y."/>
            <person name="Ueda K."/>
            <person name="Takano H."/>
            <person name="Sakai Y."/>
            <person name="Yokota A."/>
            <person name="Yabe S."/>
        </authorList>
    </citation>
    <scope>NUCLEOTIDE SEQUENCE</scope>
    <source>
        <strain evidence="2">A3-2</strain>
    </source>
</reference>
<name>A0A455T751_9CHLR</name>
<evidence type="ECO:0000259" key="1">
    <source>
        <dbReference type="Pfam" id="PF20208"/>
    </source>
</evidence>
<organism evidence="2">
    <name type="scientific">Thermogemmatispora argillosa</name>
    <dbReference type="NCBI Taxonomy" id="2045280"/>
    <lineage>
        <taxon>Bacteria</taxon>
        <taxon>Bacillati</taxon>
        <taxon>Chloroflexota</taxon>
        <taxon>Ktedonobacteria</taxon>
        <taxon>Thermogemmatisporales</taxon>
        <taxon>Thermogemmatisporaceae</taxon>
        <taxon>Thermogemmatispora</taxon>
    </lineage>
</organism>
<protein>
    <recommendedName>
        <fullName evidence="1">ARG and Rhodanese-Phosphatase-superfamily-associated domain-containing protein</fullName>
    </recommendedName>
</protein>
<proteinExistence type="predicted"/>
<sequence>MMEIQVKQEAAETSPLMGLLAHLAPGPLLSWGLLEVIGLFPVSVDQEQRHARFAPPLRSLELVGSPSYGTLVLRNRATDGVLVLPMHVGFFQPGAQNHATSRVLILDAGETLTVDDCFCIQQSQSGTLRQAQQRFCMLPLGLRRAAFELQGVKDFSQLWKAIAAYSRRYGINYGGHLERWLRPSFSQLLPYRHALELQPGQVGAAFFLAGRLVGVELAPNSAYWAELMPILLIYCYGAAALLAQRQGRALARSTLDLTGLRDLDDLQRRLEEARREEQRLYLAQLCSVAELHKHARLVEVHAGLRVLSISHSEWFGQAVYADSEVVYLSLFRSEL</sequence>
<dbReference type="InterPro" id="IPR046699">
    <property type="entry name" value="ARPP-1"/>
</dbReference>
<dbReference type="Pfam" id="PF20208">
    <property type="entry name" value="ARPP-1"/>
    <property type="match status" value="1"/>
</dbReference>
<accession>A0A455T751</accession>
<feature type="domain" description="ARG and Rhodanese-Phosphatase-superfamily-associated" evidence="1">
    <location>
        <begin position="61"/>
        <end position="331"/>
    </location>
</feature>
<evidence type="ECO:0000313" key="2">
    <source>
        <dbReference type="EMBL" id="BBH94164.1"/>
    </source>
</evidence>
<dbReference type="AlphaFoldDB" id="A0A455T751"/>
<gene>
    <name evidence="2" type="ORF">KTA_23630</name>
</gene>
<dbReference type="EMBL" id="AP019377">
    <property type="protein sequence ID" value="BBH94164.1"/>
    <property type="molecule type" value="Genomic_DNA"/>
</dbReference>